<keyword evidence="1" id="KW-0472">Membrane</keyword>
<keyword evidence="1" id="KW-1133">Transmembrane helix</keyword>
<dbReference type="Pfam" id="PF13795">
    <property type="entry name" value="HupE_UreJ_2"/>
    <property type="match status" value="1"/>
</dbReference>
<evidence type="ECO:0000313" key="3">
    <source>
        <dbReference type="Proteomes" id="UP001225596"/>
    </source>
</evidence>
<feature type="transmembrane region" description="Helical" evidence="1">
    <location>
        <begin position="70"/>
        <end position="91"/>
    </location>
</feature>
<accession>A0ABU1BLF8</accession>
<reference evidence="2 3" key="1">
    <citation type="submission" date="2023-08" db="EMBL/GenBank/DDBJ databases">
        <title>Oxalobacteraceae gen .nov., isolated from river sludge outside the plant.</title>
        <authorList>
            <person name="Zhao S.Y."/>
        </authorList>
    </citation>
    <scope>NUCLEOTIDE SEQUENCE [LARGE SCALE GENOMIC DNA]</scope>
    <source>
        <strain evidence="2 3">R-40</strain>
    </source>
</reference>
<protein>
    <submittedName>
        <fullName evidence="2">HupE/UreJ family protein</fullName>
    </submittedName>
</protein>
<evidence type="ECO:0000313" key="2">
    <source>
        <dbReference type="EMBL" id="MDQ9169813.1"/>
    </source>
</evidence>
<gene>
    <name evidence="2" type="ORF">Q8A64_05240</name>
</gene>
<feature type="transmembrane region" description="Helical" evidence="1">
    <location>
        <begin position="98"/>
        <end position="119"/>
    </location>
</feature>
<name>A0ABU1BLF8_9BURK</name>
<evidence type="ECO:0000256" key="1">
    <source>
        <dbReference type="SAM" id="Phobius"/>
    </source>
</evidence>
<feature type="transmembrane region" description="Helical" evidence="1">
    <location>
        <begin position="125"/>
        <end position="143"/>
    </location>
</feature>
<dbReference type="Proteomes" id="UP001225596">
    <property type="component" value="Unassembled WGS sequence"/>
</dbReference>
<dbReference type="RefSeq" id="WP_338435744.1">
    <property type="nucleotide sequence ID" value="NZ_JAUYVH010000002.1"/>
</dbReference>
<keyword evidence="1" id="KW-0812">Transmembrane</keyword>
<proteinExistence type="predicted"/>
<sequence>MAHLDGLRPYSFLLALLWSAVICRQEKQWQGRDTPSAMLQVFKIVTAFTIAHSFTLSLAALGLIELPSRLVESVIAASVVAAALNNIFPVFQGRRCAVAFEFGLLHGFGIASVLSDLGLPSNAQLLALVGFNIGWSWGGWQLWRFSFRLPLCFGRQCFIAA</sequence>
<feature type="transmembrane region" description="Helical" evidence="1">
    <location>
        <begin position="44"/>
        <end position="64"/>
    </location>
</feature>
<dbReference type="InterPro" id="IPR032809">
    <property type="entry name" value="Put_HupE_UreJ"/>
</dbReference>
<keyword evidence="3" id="KW-1185">Reference proteome</keyword>
<organism evidence="2 3">
    <name type="scientific">Keguizhuia sedimenti</name>
    <dbReference type="NCBI Taxonomy" id="3064264"/>
    <lineage>
        <taxon>Bacteria</taxon>
        <taxon>Pseudomonadati</taxon>
        <taxon>Pseudomonadota</taxon>
        <taxon>Betaproteobacteria</taxon>
        <taxon>Burkholderiales</taxon>
        <taxon>Oxalobacteraceae</taxon>
        <taxon>Keguizhuia</taxon>
    </lineage>
</organism>
<comment type="caution">
    <text evidence="2">The sequence shown here is derived from an EMBL/GenBank/DDBJ whole genome shotgun (WGS) entry which is preliminary data.</text>
</comment>
<dbReference type="EMBL" id="JAUYVH010000002">
    <property type="protein sequence ID" value="MDQ9169813.1"/>
    <property type="molecule type" value="Genomic_DNA"/>
</dbReference>